<dbReference type="Proteomes" id="UP000562254">
    <property type="component" value="Unassembled WGS sequence"/>
</dbReference>
<organism evidence="3 4">
    <name type="scientific">Neoroseomonas alkaliterrae</name>
    <dbReference type="NCBI Taxonomy" id="1452450"/>
    <lineage>
        <taxon>Bacteria</taxon>
        <taxon>Pseudomonadati</taxon>
        <taxon>Pseudomonadota</taxon>
        <taxon>Alphaproteobacteria</taxon>
        <taxon>Acetobacterales</taxon>
        <taxon>Acetobacteraceae</taxon>
        <taxon>Neoroseomonas</taxon>
    </lineage>
</organism>
<evidence type="ECO:0000259" key="2">
    <source>
        <dbReference type="PROSITE" id="PS51737"/>
    </source>
</evidence>
<evidence type="ECO:0000259" key="1">
    <source>
        <dbReference type="PROSITE" id="PS51736"/>
    </source>
</evidence>
<dbReference type="InterPro" id="IPR036162">
    <property type="entry name" value="Resolvase-like_N_sf"/>
</dbReference>
<dbReference type="Gene3D" id="3.40.50.1390">
    <property type="entry name" value="Resolvase, N-terminal catalytic domain"/>
    <property type="match status" value="1"/>
</dbReference>
<evidence type="ECO:0000313" key="3">
    <source>
        <dbReference type="EMBL" id="MBB5688598.1"/>
    </source>
</evidence>
<sequence length="449" mass="50025">MRRKATAAAHAGTPATVKKLRCAVYTRKSTEEGLEKEFNSLDAQRDACEAFIASQRAEGWVLVPDHYDDGGVSGGTLERPALQRLLRDIEAGRVDVVVVYKIDRLSRSLMHFAKLVEVFDAHSVTFVSVTQSFNTTTSMGRLTLNILLSFAQFEREVIGERVRDKIAASKARGMWMGGSVPLGYEVRDRKLAVNEDEAARARRAFELFAETGSGVEAVRRLRAEGVLTKTGRPFDKGALYRLLNNRTFLGEVTHKGKVHPGEHRAIVPRELWDRVHVILQESPRVRANRNRRQTPALLRGLIFGPDGRAMSPTHTRRRGRLYRYYVSQAVLKGETSDCPVRRLPAAEIEAAVVDQVRALLRQPEVVVGTWRAARAEALDLTEAETLAVLERLDPLWDELFPAEQARIVRLLVERVDISGAGADVRLRLEGLASLVRDLGGIGADTRRAA</sequence>
<feature type="domain" description="Recombinase" evidence="2">
    <location>
        <begin position="181"/>
        <end position="285"/>
    </location>
</feature>
<proteinExistence type="predicted"/>
<dbReference type="Gene3D" id="3.90.1750.20">
    <property type="entry name" value="Putative Large Serine Recombinase, Chain B, Domain 2"/>
    <property type="match status" value="1"/>
</dbReference>
<name>A0A840XJD0_9PROT</name>
<comment type="caution">
    <text evidence="3">The sequence shown here is derived from an EMBL/GenBank/DDBJ whole genome shotgun (WGS) entry which is preliminary data.</text>
</comment>
<accession>A0A840XJD0</accession>
<protein>
    <submittedName>
        <fullName evidence="3">DNA invertase Pin-like site-specific DNA recombinase</fullName>
    </submittedName>
</protein>
<gene>
    <name evidence="3" type="ORF">FHS88_000714</name>
</gene>
<dbReference type="PANTHER" id="PTHR30461:SF23">
    <property type="entry name" value="DNA RECOMBINASE-RELATED"/>
    <property type="match status" value="1"/>
</dbReference>
<dbReference type="SUPFAM" id="SSF53041">
    <property type="entry name" value="Resolvase-like"/>
    <property type="match status" value="1"/>
</dbReference>
<dbReference type="EMBL" id="JACIJE010000002">
    <property type="protein sequence ID" value="MBB5688598.1"/>
    <property type="molecule type" value="Genomic_DNA"/>
</dbReference>
<dbReference type="GO" id="GO:0000150">
    <property type="term" value="F:DNA strand exchange activity"/>
    <property type="evidence" value="ECO:0007669"/>
    <property type="project" value="InterPro"/>
</dbReference>
<dbReference type="Pfam" id="PF00239">
    <property type="entry name" value="Resolvase"/>
    <property type="match status" value="1"/>
</dbReference>
<dbReference type="Pfam" id="PF07508">
    <property type="entry name" value="Recombinase"/>
    <property type="match status" value="1"/>
</dbReference>
<dbReference type="PANTHER" id="PTHR30461">
    <property type="entry name" value="DNA-INVERTASE FROM LAMBDOID PROPHAGE"/>
    <property type="match status" value="1"/>
</dbReference>
<feature type="domain" description="Resolvase/invertase-type recombinase catalytic" evidence="1">
    <location>
        <begin position="21"/>
        <end position="173"/>
    </location>
</feature>
<dbReference type="PROSITE" id="PS51737">
    <property type="entry name" value="RECOMBINASE_DNA_BIND"/>
    <property type="match status" value="1"/>
</dbReference>
<dbReference type="RefSeq" id="WP_184481412.1">
    <property type="nucleotide sequence ID" value="NZ_JACIJE010000002.1"/>
</dbReference>
<dbReference type="GO" id="GO:0003677">
    <property type="term" value="F:DNA binding"/>
    <property type="evidence" value="ECO:0007669"/>
    <property type="project" value="InterPro"/>
</dbReference>
<dbReference type="SMART" id="SM00857">
    <property type="entry name" value="Resolvase"/>
    <property type="match status" value="1"/>
</dbReference>
<dbReference type="InterPro" id="IPR011109">
    <property type="entry name" value="DNA_bind_recombinase_dom"/>
</dbReference>
<dbReference type="AlphaFoldDB" id="A0A840XJD0"/>
<dbReference type="InterPro" id="IPR050639">
    <property type="entry name" value="SSR_resolvase"/>
</dbReference>
<dbReference type="PROSITE" id="PS51736">
    <property type="entry name" value="RECOMBINASES_3"/>
    <property type="match status" value="1"/>
</dbReference>
<keyword evidence="4" id="KW-1185">Reference proteome</keyword>
<dbReference type="InterPro" id="IPR025827">
    <property type="entry name" value="Zn_ribbon_recom_dom"/>
</dbReference>
<dbReference type="Pfam" id="PF13408">
    <property type="entry name" value="Zn_ribbon_recom"/>
    <property type="match status" value="1"/>
</dbReference>
<dbReference type="InterPro" id="IPR038109">
    <property type="entry name" value="DNA_bind_recomb_sf"/>
</dbReference>
<dbReference type="CDD" id="cd03768">
    <property type="entry name" value="SR_ResInv"/>
    <property type="match status" value="1"/>
</dbReference>
<reference evidence="3 4" key="1">
    <citation type="submission" date="2020-08" db="EMBL/GenBank/DDBJ databases">
        <title>Genomic Encyclopedia of Type Strains, Phase IV (KMG-IV): sequencing the most valuable type-strain genomes for metagenomic binning, comparative biology and taxonomic classification.</title>
        <authorList>
            <person name="Goeker M."/>
        </authorList>
    </citation>
    <scope>NUCLEOTIDE SEQUENCE [LARGE SCALE GENOMIC DNA]</scope>
    <source>
        <strain evidence="3 4">DSM 25895</strain>
    </source>
</reference>
<dbReference type="InterPro" id="IPR006119">
    <property type="entry name" value="Resolv_N"/>
</dbReference>
<evidence type="ECO:0000313" key="4">
    <source>
        <dbReference type="Proteomes" id="UP000562254"/>
    </source>
</evidence>